<evidence type="ECO:0000256" key="4">
    <source>
        <dbReference type="ARBA" id="ARBA00022771"/>
    </source>
</evidence>
<keyword evidence="3" id="KW-0677">Repeat</keyword>
<evidence type="ECO:0000256" key="3">
    <source>
        <dbReference type="ARBA" id="ARBA00022737"/>
    </source>
</evidence>
<dbReference type="InterPro" id="IPR051061">
    <property type="entry name" value="Zinc_finger_trans_reg"/>
</dbReference>
<evidence type="ECO:0000313" key="10">
    <source>
        <dbReference type="EMBL" id="TQV99447.1"/>
    </source>
</evidence>
<keyword evidence="4 7" id="KW-0863">Zinc-finger</keyword>
<dbReference type="PANTHER" id="PTHR46179:SF20">
    <property type="entry name" value="TRANSCRIPTION FACTOR 3A PROTEIN-RELATED"/>
    <property type="match status" value="1"/>
</dbReference>
<dbReference type="STRING" id="43265.A0A545WAG9"/>
<evidence type="ECO:0000256" key="1">
    <source>
        <dbReference type="ARBA" id="ARBA00004123"/>
    </source>
</evidence>
<dbReference type="FunFam" id="3.30.160.60:FF:001102">
    <property type="entry name" value="Transcription factor IIIA"/>
    <property type="match status" value="1"/>
</dbReference>
<evidence type="ECO:0000313" key="11">
    <source>
        <dbReference type="Proteomes" id="UP000315783"/>
    </source>
</evidence>
<gene>
    <name evidence="10" type="ORF">IF1G_01662</name>
</gene>
<organism evidence="10 11">
    <name type="scientific">Cordyceps javanica</name>
    <dbReference type="NCBI Taxonomy" id="43265"/>
    <lineage>
        <taxon>Eukaryota</taxon>
        <taxon>Fungi</taxon>
        <taxon>Dikarya</taxon>
        <taxon>Ascomycota</taxon>
        <taxon>Pezizomycotina</taxon>
        <taxon>Sordariomycetes</taxon>
        <taxon>Hypocreomycetidae</taxon>
        <taxon>Hypocreales</taxon>
        <taxon>Cordycipitaceae</taxon>
        <taxon>Cordyceps</taxon>
    </lineage>
</organism>
<keyword evidence="11" id="KW-1185">Reference proteome</keyword>
<dbReference type="SMART" id="SM00355">
    <property type="entry name" value="ZnF_C2H2"/>
    <property type="match status" value="10"/>
</dbReference>
<dbReference type="PROSITE" id="PS50157">
    <property type="entry name" value="ZINC_FINGER_C2H2_2"/>
    <property type="match status" value="7"/>
</dbReference>
<proteinExistence type="predicted"/>
<evidence type="ECO:0000256" key="7">
    <source>
        <dbReference type="PROSITE-ProRule" id="PRU00042"/>
    </source>
</evidence>
<comment type="subcellular location">
    <subcellularLocation>
        <location evidence="1">Nucleus</location>
    </subcellularLocation>
</comment>
<protein>
    <submittedName>
        <fullName evidence="10">C2H2 transcription factor (TFIIIA)</fullName>
    </submittedName>
</protein>
<dbReference type="Pfam" id="PF00096">
    <property type="entry name" value="zf-C2H2"/>
    <property type="match status" value="5"/>
</dbReference>
<evidence type="ECO:0000256" key="2">
    <source>
        <dbReference type="ARBA" id="ARBA00022723"/>
    </source>
</evidence>
<name>A0A545WAG9_9HYPO</name>
<feature type="domain" description="C2H2-type" evidence="9">
    <location>
        <begin position="133"/>
        <end position="162"/>
    </location>
</feature>
<sequence length="524" mass="58340">MNKRSAETQSLEAYPFKRPHYEVVDGIYPIIDAGEDDVTTAETPSSFGGDVDSPMTVVTTPRAKFPSDLKTLPCTWPGCPKTFNRPARLRDHLNSHTNSRPFKCTYEGCDKDYIEDKHLKQHVKAVHTNERKHVCQREGCGKSFVTGTRLKRHQAVHEGADRFRCPDCGQSFRKKETLHKHVLKEHKGESPYQCAEPGCDAKFESKGALKRHHQRIHGELKFWCSDCAMQTGPDGTEKHVGFTTHPLLLAHMKLEHQNCMFCDFKSSSQSEMVSHIDMHHSGKTVDDRRTFPCDHAGCVKSFTKKSNLRAHQRTAHEGFRFVCGEVDLGNAAGLDGWSNADGCGDKFCTKVRLEDHVRYIHLRQERPPKPVAATTTSLSRSSASDDGGGDDGDGMDLIDEISGVQLQAKKRIACAHCTLAFARYYDLEAHICAAHAAPPPPPTDEDPPEELFADSDQQRLFMEAASMFGSVGDDDEGDDDTIFAAEMHYGPPRDEWLDDEVGIMLLARNSPALEAHIDPALGSI</sequence>
<keyword evidence="2" id="KW-0479">Metal-binding</keyword>
<dbReference type="EMBL" id="SPUK01000002">
    <property type="protein sequence ID" value="TQV99447.1"/>
    <property type="molecule type" value="Genomic_DNA"/>
</dbReference>
<evidence type="ECO:0000256" key="8">
    <source>
        <dbReference type="SAM" id="MobiDB-lite"/>
    </source>
</evidence>
<dbReference type="FunFam" id="3.30.160.60:FF:000125">
    <property type="entry name" value="Putative zinc finger protein 143"/>
    <property type="match status" value="1"/>
</dbReference>
<comment type="caution">
    <text evidence="10">The sequence shown here is derived from an EMBL/GenBank/DDBJ whole genome shotgun (WGS) entry which is preliminary data.</text>
</comment>
<feature type="compositionally biased region" description="Low complexity" evidence="8">
    <location>
        <begin position="372"/>
        <end position="385"/>
    </location>
</feature>
<feature type="domain" description="C2H2-type" evidence="9">
    <location>
        <begin position="412"/>
        <end position="440"/>
    </location>
</feature>
<dbReference type="AlphaFoldDB" id="A0A545WAG9"/>
<evidence type="ECO:0000256" key="5">
    <source>
        <dbReference type="ARBA" id="ARBA00022833"/>
    </source>
</evidence>
<feature type="region of interest" description="Disordered" evidence="8">
    <location>
        <begin position="363"/>
        <end position="394"/>
    </location>
</feature>
<dbReference type="GO" id="GO:0008270">
    <property type="term" value="F:zinc ion binding"/>
    <property type="evidence" value="ECO:0007669"/>
    <property type="project" value="UniProtKB-KW"/>
</dbReference>
<dbReference type="SUPFAM" id="SSF57667">
    <property type="entry name" value="beta-beta-alpha zinc fingers"/>
    <property type="match status" value="5"/>
</dbReference>
<feature type="domain" description="C2H2-type" evidence="9">
    <location>
        <begin position="102"/>
        <end position="132"/>
    </location>
</feature>
<feature type="domain" description="C2H2-type" evidence="9">
    <location>
        <begin position="291"/>
        <end position="321"/>
    </location>
</feature>
<keyword evidence="6" id="KW-0539">Nucleus</keyword>
<dbReference type="InterPro" id="IPR036236">
    <property type="entry name" value="Znf_C2H2_sf"/>
</dbReference>
<dbReference type="InterPro" id="IPR013087">
    <property type="entry name" value="Znf_C2H2_type"/>
</dbReference>
<dbReference type="OrthoDB" id="4748970at2759"/>
<dbReference type="PANTHER" id="PTHR46179">
    <property type="entry name" value="ZINC FINGER PROTEIN"/>
    <property type="match status" value="1"/>
</dbReference>
<dbReference type="GO" id="GO:0005634">
    <property type="term" value="C:nucleus"/>
    <property type="evidence" value="ECO:0007669"/>
    <property type="project" value="UniProtKB-SubCell"/>
</dbReference>
<dbReference type="PROSITE" id="PS00028">
    <property type="entry name" value="ZINC_FINGER_C2H2_1"/>
    <property type="match status" value="7"/>
</dbReference>
<feature type="domain" description="C2H2-type" evidence="9">
    <location>
        <begin position="72"/>
        <end position="101"/>
    </location>
</feature>
<feature type="domain" description="C2H2-type" evidence="9">
    <location>
        <begin position="192"/>
        <end position="222"/>
    </location>
</feature>
<evidence type="ECO:0000256" key="6">
    <source>
        <dbReference type="ARBA" id="ARBA00023242"/>
    </source>
</evidence>
<dbReference type="Proteomes" id="UP000315783">
    <property type="component" value="Unassembled WGS sequence"/>
</dbReference>
<evidence type="ECO:0000259" key="9">
    <source>
        <dbReference type="PROSITE" id="PS50157"/>
    </source>
</evidence>
<accession>A0A545WAG9</accession>
<feature type="domain" description="C2H2-type" evidence="9">
    <location>
        <begin position="163"/>
        <end position="191"/>
    </location>
</feature>
<keyword evidence="5" id="KW-0862">Zinc</keyword>
<dbReference type="GO" id="GO:0000981">
    <property type="term" value="F:DNA-binding transcription factor activity, RNA polymerase II-specific"/>
    <property type="evidence" value="ECO:0007669"/>
    <property type="project" value="UniProtKB-ARBA"/>
</dbReference>
<dbReference type="GO" id="GO:0000978">
    <property type="term" value="F:RNA polymerase II cis-regulatory region sequence-specific DNA binding"/>
    <property type="evidence" value="ECO:0007669"/>
    <property type="project" value="UniProtKB-ARBA"/>
</dbReference>
<reference evidence="10 11" key="1">
    <citation type="journal article" date="2019" name="Appl. Microbiol. Biotechnol.">
        <title>Genome sequence of Isaria javanica and comparative genome analysis insights into family S53 peptidase evolution in fungal entomopathogens.</title>
        <authorList>
            <person name="Lin R."/>
            <person name="Zhang X."/>
            <person name="Xin B."/>
            <person name="Zou M."/>
            <person name="Gao Y."/>
            <person name="Qin F."/>
            <person name="Hu Q."/>
            <person name="Xie B."/>
            <person name="Cheng X."/>
        </authorList>
    </citation>
    <scope>NUCLEOTIDE SEQUENCE [LARGE SCALE GENOMIC DNA]</scope>
    <source>
        <strain evidence="10 11">IJ1G</strain>
    </source>
</reference>
<dbReference type="Gene3D" id="3.30.160.60">
    <property type="entry name" value="Classic Zinc Finger"/>
    <property type="match status" value="6"/>
</dbReference>